<dbReference type="EMBL" id="CAJHNH020004256">
    <property type="protein sequence ID" value="CAG5130784.1"/>
    <property type="molecule type" value="Genomic_DNA"/>
</dbReference>
<evidence type="ECO:0000313" key="2">
    <source>
        <dbReference type="EMBL" id="CAG5130784.1"/>
    </source>
</evidence>
<dbReference type="PANTHER" id="PTHR19324">
    <property type="entry name" value="PERFORIN-LIKE PROTEIN 1"/>
    <property type="match status" value="1"/>
</dbReference>
<evidence type="ECO:0000313" key="3">
    <source>
        <dbReference type="Proteomes" id="UP000678393"/>
    </source>
</evidence>
<dbReference type="OrthoDB" id="5954510at2759"/>
<dbReference type="Proteomes" id="UP000678393">
    <property type="component" value="Unassembled WGS sequence"/>
</dbReference>
<dbReference type="InterPro" id="IPR031569">
    <property type="entry name" value="ApeC"/>
</dbReference>
<organism evidence="2 3">
    <name type="scientific">Candidula unifasciata</name>
    <dbReference type="NCBI Taxonomy" id="100452"/>
    <lineage>
        <taxon>Eukaryota</taxon>
        <taxon>Metazoa</taxon>
        <taxon>Spiralia</taxon>
        <taxon>Lophotrochozoa</taxon>
        <taxon>Mollusca</taxon>
        <taxon>Gastropoda</taxon>
        <taxon>Heterobranchia</taxon>
        <taxon>Euthyneura</taxon>
        <taxon>Panpulmonata</taxon>
        <taxon>Eupulmonata</taxon>
        <taxon>Stylommatophora</taxon>
        <taxon>Helicina</taxon>
        <taxon>Helicoidea</taxon>
        <taxon>Geomitridae</taxon>
        <taxon>Candidula</taxon>
    </lineage>
</organism>
<evidence type="ECO:0000259" key="1">
    <source>
        <dbReference type="Pfam" id="PF16977"/>
    </source>
</evidence>
<name>A0A8S3ZMD0_9EUPU</name>
<dbReference type="AlphaFoldDB" id="A0A8S3ZMD0"/>
<keyword evidence="3" id="KW-1185">Reference proteome</keyword>
<feature type="non-terminal residue" evidence="2">
    <location>
        <position position="1"/>
    </location>
</feature>
<sequence>PELIIPLVWPKGTYGLYKALSGCPRGNFSWLEGWRFQDCEDFDTTNSFSGSLHLAGTFEPDGDILTEFCIKGIPEVSDYDLSWPKGDYCILKYGDCPAGFGEGWLQWDDEDDVDQDGSVTSSGYLPDGEYGQNTMIFYCCRNDSLPTLPINLPVDKPFYLLRHSRSCQTAGGFSPFDDGDRENHRLHFCYYTGSDAPEINNIIVG</sequence>
<proteinExistence type="predicted"/>
<accession>A0A8S3ZMD0</accession>
<reference evidence="2" key="1">
    <citation type="submission" date="2021-04" db="EMBL/GenBank/DDBJ databases">
        <authorList>
            <consortium name="Molecular Ecology Group"/>
        </authorList>
    </citation>
    <scope>NUCLEOTIDE SEQUENCE</scope>
</reference>
<feature type="domain" description="Apextrin C-terminal" evidence="1">
    <location>
        <begin position="9"/>
        <end position="172"/>
    </location>
</feature>
<dbReference type="PANTHER" id="PTHR19324:SF33">
    <property type="entry name" value="MUCIN-5AC"/>
    <property type="match status" value="1"/>
</dbReference>
<protein>
    <recommendedName>
        <fullName evidence="1">Apextrin C-terminal domain-containing protein</fullName>
    </recommendedName>
</protein>
<comment type="caution">
    <text evidence="2">The sequence shown here is derived from an EMBL/GenBank/DDBJ whole genome shotgun (WGS) entry which is preliminary data.</text>
</comment>
<dbReference type="Pfam" id="PF16977">
    <property type="entry name" value="ApeC"/>
    <property type="match status" value="1"/>
</dbReference>
<gene>
    <name evidence="2" type="ORF">CUNI_LOCUS16342</name>
</gene>